<dbReference type="Pfam" id="PF00060">
    <property type="entry name" value="Lig_chan"/>
    <property type="match status" value="1"/>
</dbReference>
<feature type="domain" description="Ionotropic glutamate receptor C-terminal" evidence="10">
    <location>
        <begin position="180"/>
        <end position="366"/>
    </location>
</feature>
<dbReference type="GO" id="GO:0005886">
    <property type="term" value="C:plasma membrane"/>
    <property type="evidence" value="ECO:0007669"/>
    <property type="project" value="UniProtKB-SubCell"/>
</dbReference>
<evidence type="ECO:0000259" key="10">
    <source>
        <dbReference type="Pfam" id="PF00060"/>
    </source>
</evidence>
<comment type="similarity">
    <text evidence="2">Belongs to the glutamate-gated ion channel (TC 1.A.10.1) family.</text>
</comment>
<feature type="transmembrane region" description="Helical" evidence="9">
    <location>
        <begin position="430"/>
        <end position="450"/>
    </location>
</feature>
<keyword evidence="3" id="KW-1003">Cell membrane</keyword>
<protein>
    <recommendedName>
        <fullName evidence="10">Ionotropic glutamate receptor C-terminal domain-containing protein</fullName>
    </recommendedName>
</protein>
<dbReference type="HOGENOM" id="CLU_590999_0_0_1"/>
<accession>D7EIC8</accession>
<sequence>MLYAIDIISVQFQMANQKCTKIYVKSIYKKKTLASWNQTFMHLDTAHLVQPLWTPQLSYKHSKPFVVSTFNCSPYFYFDNGNRISGGVEFQLINTILGKYPKRFEMVQSEQIFLKWVLGAEAVANKSADLATCSHWFMAQNLTKVDTTYPLTQICVTFIVPKPRLLPAFTFIWQPFPAPVWALTLSMFVLVWFAILQTSRIYKGFKKDDFQIRKLRDNRIDTFLHLLRLMTLGGSNFMSRSSETALRLLFATWFLVCLVYSTYYSAGITSSLTNPRLTNTIKTIKDMVQYNVNWLEEPYLKKSFQKSHSQKLRKLGELGVPQKGSDVARIVKQLSNLYVTDTEDLDNYEKKHLMVLKECLGEFYIVFPIQKRSPFKVLFDKYYARFQEQGLISFWLRNITYFDNSHARFASMYSLYSDDLNHHNIDVDRFIGAIYLLLIGYLSAFVVFLYEYLASVLSKRANL</sequence>
<dbReference type="PANTHER" id="PTHR42643:SF35">
    <property type="entry name" value="IONOTROPIC RECEPTOR 68A, ISOFORM A"/>
    <property type="match status" value="1"/>
</dbReference>
<evidence type="ECO:0000256" key="1">
    <source>
        <dbReference type="ARBA" id="ARBA00004651"/>
    </source>
</evidence>
<proteinExistence type="inferred from homology"/>
<gene>
    <name evidence="11" type="primary">GLEAN_08585</name>
    <name evidence="11" type="ORF">TcasGA2_TC008585</name>
</gene>
<evidence type="ECO:0000256" key="6">
    <source>
        <dbReference type="ARBA" id="ARBA00023136"/>
    </source>
</evidence>
<evidence type="ECO:0000256" key="5">
    <source>
        <dbReference type="ARBA" id="ARBA00022989"/>
    </source>
</evidence>
<evidence type="ECO:0000313" key="12">
    <source>
        <dbReference type="Proteomes" id="UP000007266"/>
    </source>
</evidence>
<dbReference type="GO" id="GO:0050906">
    <property type="term" value="P:detection of stimulus involved in sensory perception"/>
    <property type="evidence" value="ECO:0007669"/>
    <property type="project" value="UniProtKB-ARBA"/>
</dbReference>
<dbReference type="InterPro" id="IPR001320">
    <property type="entry name" value="Iontro_rcpt_C"/>
</dbReference>
<feature type="transmembrane region" description="Helical" evidence="9">
    <location>
        <begin position="245"/>
        <end position="266"/>
    </location>
</feature>
<organism evidence="11 12">
    <name type="scientific">Tribolium castaneum</name>
    <name type="common">Red flour beetle</name>
    <dbReference type="NCBI Taxonomy" id="7070"/>
    <lineage>
        <taxon>Eukaryota</taxon>
        <taxon>Metazoa</taxon>
        <taxon>Ecdysozoa</taxon>
        <taxon>Arthropoda</taxon>
        <taxon>Hexapoda</taxon>
        <taxon>Insecta</taxon>
        <taxon>Pterygota</taxon>
        <taxon>Neoptera</taxon>
        <taxon>Endopterygota</taxon>
        <taxon>Coleoptera</taxon>
        <taxon>Polyphaga</taxon>
        <taxon>Cucujiformia</taxon>
        <taxon>Tenebrionidae</taxon>
        <taxon>Tenebrionidae incertae sedis</taxon>
        <taxon>Tribolium</taxon>
    </lineage>
</organism>
<dbReference type="Proteomes" id="UP000007266">
    <property type="component" value="Linkage group 2"/>
</dbReference>
<dbReference type="PhylomeDB" id="D7EIC8"/>
<keyword evidence="7" id="KW-0675">Receptor</keyword>
<keyword evidence="6 9" id="KW-0472">Membrane</keyword>
<evidence type="ECO:0000256" key="8">
    <source>
        <dbReference type="ARBA" id="ARBA00023180"/>
    </source>
</evidence>
<dbReference type="Gene3D" id="1.10.287.70">
    <property type="match status" value="1"/>
</dbReference>
<name>D7EIC8_TRICA</name>
<dbReference type="GO" id="GO:0015276">
    <property type="term" value="F:ligand-gated monoatomic ion channel activity"/>
    <property type="evidence" value="ECO:0007669"/>
    <property type="project" value="InterPro"/>
</dbReference>
<dbReference type="eggNOG" id="KOG1052">
    <property type="taxonomic scope" value="Eukaryota"/>
</dbReference>
<evidence type="ECO:0000256" key="7">
    <source>
        <dbReference type="ARBA" id="ARBA00023170"/>
    </source>
</evidence>
<dbReference type="SUPFAM" id="SSF53850">
    <property type="entry name" value="Periplasmic binding protein-like II"/>
    <property type="match status" value="1"/>
</dbReference>
<keyword evidence="5 9" id="KW-1133">Transmembrane helix</keyword>
<dbReference type="InParanoid" id="D7EIC8"/>
<evidence type="ECO:0000256" key="3">
    <source>
        <dbReference type="ARBA" id="ARBA00022475"/>
    </source>
</evidence>
<keyword evidence="4 9" id="KW-0812">Transmembrane</keyword>
<evidence type="ECO:0000313" key="11">
    <source>
        <dbReference type="EMBL" id="EFA11806.1"/>
    </source>
</evidence>
<comment type="subcellular location">
    <subcellularLocation>
        <location evidence="1">Cell membrane</location>
        <topology evidence="1">Multi-pass membrane protein</topology>
    </subcellularLocation>
</comment>
<reference evidence="11 12" key="1">
    <citation type="journal article" date="2008" name="Nature">
        <title>The genome of the model beetle and pest Tribolium castaneum.</title>
        <authorList>
            <consortium name="Tribolium Genome Sequencing Consortium"/>
            <person name="Richards S."/>
            <person name="Gibbs R.A."/>
            <person name="Weinstock G.M."/>
            <person name="Brown S.J."/>
            <person name="Denell R."/>
            <person name="Beeman R.W."/>
            <person name="Gibbs R."/>
            <person name="Beeman R.W."/>
            <person name="Brown S.J."/>
            <person name="Bucher G."/>
            <person name="Friedrich M."/>
            <person name="Grimmelikhuijzen C.J."/>
            <person name="Klingler M."/>
            <person name="Lorenzen M."/>
            <person name="Richards S."/>
            <person name="Roth S."/>
            <person name="Schroder R."/>
            <person name="Tautz D."/>
            <person name="Zdobnov E.M."/>
            <person name="Muzny D."/>
            <person name="Gibbs R.A."/>
            <person name="Weinstock G.M."/>
            <person name="Attaway T."/>
            <person name="Bell S."/>
            <person name="Buhay C.J."/>
            <person name="Chandrabose M.N."/>
            <person name="Chavez D."/>
            <person name="Clerk-Blankenburg K.P."/>
            <person name="Cree A."/>
            <person name="Dao M."/>
            <person name="Davis C."/>
            <person name="Chacko J."/>
            <person name="Dinh H."/>
            <person name="Dugan-Rocha S."/>
            <person name="Fowler G."/>
            <person name="Garner T.T."/>
            <person name="Garnes J."/>
            <person name="Gnirke A."/>
            <person name="Hawes A."/>
            <person name="Hernandez J."/>
            <person name="Hines S."/>
            <person name="Holder M."/>
            <person name="Hume J."/>
            <person name="Jhangiani S.N."/>
            <person name="Joshi V."/>
            <person name="Khan Z.M."/>
            <person name="Jackson L."/>
            <person name="Kovar C."/>
            <person name="Kowis A."/>
            <person name="Lee S."/>
            <person name="Lewis L.R."/>
            <person name="Margolis J."/>
            <person name="Morgan M."/>
            <person name="Nazareth L.V."/>
            <person name="Nguyen N."/>
            <person name="Okwuonu G."/>
            <person name="Parker D."/>
            <person name="Richards S."/>
            <person name="Ruiz S.J."/>
            <person name="Santibanez J."/>
            <person name="Savard J."/>
            <person name="Scherer S.E."/>
            <person name="Schneider B."/>
            <person name="Sodergren E."/>
            <person name="Tautz D."/>
            <person name="Vattahil S."/>
            <person name="Villasana D."/>
            <person name="White C.S."/>
            <person name="Wright R."/>
            <person name="Park Y."/>
            <person name="Beeman R.W."/>
            <person name="Lord J."/>
            <person name="Oppert B."/>
            <person name="Lorenzen M."/>
            <person name="Brown S."/>
            <person name="Wang L."/>
            <person name="Savard J."/>
            <person name="Tautz D."/>
            <person name="Richards S."/>
            <person name="Weinstock G."/>
            <person name="Gibbs R.A."/>
            <person name="Liu Y."/>
            <person name="Worley K."/>
            <person name="Weinstock G."/>
            <person name="Elsik C.G."/>
            <person name="Reese J.T."/>
            <person name="Elhaik E."/>
            <person name="Landan G."/>
            <person name="Graur D."/>
            <person name="Arensburger P."/>
            <person name="Atkinson P."/>
            <person name="Beeman R.W."/>
            <person name="Beidler J."/>
            <person name="Brown S.J."/>
            <person name="Demuth J.P."/>
            <person name="Drury D.W."/>
            <person name="Du Y.Z."/>
            <person name="Fujiwara H."/>
            <person name="Lorenzen M."/>
            <person name="Maselli V."/>
            <person name="Osanai M."/>
            <person name="Park Y."/>
            <person name="Robertson H.M."/>
            <person name="Tu Z."/>
            <person name="Wang J.J."/>
            <person name="Wang S."/>
            <person name="Richards S."/>
            <person name="Song H."/>
            <person name="Zhang L."/>
            <person name="Sodergren E."/>
            <person name="Werner D."/>
            <person name="Stanke M."/>
            <person name="Morgenstern B."/>
            <person name="Solovyev V."/>
            <person name="Kosarev P."/>
            <person name="Brown G."/>
            <person name="Chen H.C."/>
            <person name="Ermolaeva O."/>
            <person name="Hlavina W."/>
            <person name="Kapustin Y."/>
            <person name="Kiryutin B."/>
            <person name="Kitts P."/>
            <person name="Maglott D."/>
            <person name="Pruitt K."/>
            <person name="Sapojnikov V."/>
            <person name="Souvorov A."/>
            <person name="Mackey A.J."/>
            <person name="Waterhouse R.M."/>
            <person name="Wyder S."/>
            <person name="Zdobnov E.M."/>
            <person name="Zdobnov E.M."/>
            <person name="Wyder S."/>
            <person name="Kriventseva E.V."/>
            <person name="Kadowaki T."/>
            <person name="Bork P."/>
            <person name="Aranda M."/>
            <person name="Bao R."/>
            <person name="Beermann A."/>
            <person name="Berns N."/>
            <person name="Bolognesi R."/>
            <person name="Bonneton F."/>
            <person name="Bopp D."/>
            <person name="Brown S.J."/>
            <person name="Bucher G."/>
            <person name="Butts T."/>
            <person name="Chaumot A."/>
            <person name="Denell R.E."/>
            <person name="Ferrier D.E."/>
            <person name="Friedrich M."/>
            <person name="Gordon C.M."/>
            <person name="Jindra M."/>
            <person name="Klingler M."/>
            <person name="Lan Q."/>
            <person name="Lattorff H.M."/>
            <person name="Laudet V."/>
            <person name="von Levetsow C."/>
            <person name="Liu Z."/>
            <person name="Lutz R."/>
            <person name="Lynch J.A."/>
            <person name="da Fonseca R.N."/>
            <person name="Posnien N."/>
            <person name="Reuter R."/>
            <person name="Roth S."/>
            <person name="Savard J."/>
            <person name="Schinko J.B."/>
            <person name="Schmitt C."/>
            <person name="Schoppmeier M."/>
            <person name="Schroder R."/>
            <person name="Shippy T.D."/>
            <person name="Simonnet F."/>
            <person name="Marques-Souza H."/>
            <person name="Tautz D."/>
            <person name="Tomoyasu Y."/>
            <person name="Trauner J."/>
            <person name="Van der Zee M."/>
            <person name="Vervoort M."/>
            <person name="Wittkopp N."/>
            <person name="Wimmer E.A."/>
            <person name="Yang X."/>
            <person name="Jones A.K."/>
            <person name="Sattelle D.B."/>
            <person name="Ebert P.R."/>
            <person name="Nelson D."/>
            <person name="Scott J.G."/>
            <person name="Beeman R.W."/>
            <person name="Muthukrishnan S."/>
            <person name="Kramer K.J."/>
            <person name="Arakane Y."/>
            <person name="Beeman R.W."/>
            <person name="Zhu Q."/>
            <person name="Hogenkamp D."/>
            <person name="Dixit R."/>
            <person name="Oppert B."/>
            <person name="Jiang H."/>
            <person name="Zou Z."/>
            <person name="Marshall J."/>
            <person name="Elpidina E."/>
            <person name="Vinokurov K."/>
            <person name="Oppert C."/>
            <person name="Zou Z."/>
            <person name="Evans J."/>
            <person name="Lu Z."/>
            <person name="Zhao P."/>
            <person name="Sumathipala N."/>
            <person name="Altincicek B."/>
            <person name="Vilcinskas A."/>
            <person name="Williams M."/>
            <person name="Hultmark D."/>
            <person name="Hetru C."/>
            <person name="Jiang H."/>
            <person name="Grimmelikhuijzen C.J."/>
            <person name="Hauser F."/>
            <person name="Cazzamali G."/>
            <person name="Williamson M."/>
            <person name="Park Y."/>
            <person name="Li B."/>
            <person name="Tanaka Y."/>
            <person name="Predel R."/>
            <person name="Neupert S."/>
            <person name="Schachtner J."/>
            <person name="Verleyen P."/>
            <person name="Raible F."/>
            <person name="Bork P."/>
            <person name="Friedrich M."/>
            <person name="Walden K.K."/>
            <person name="Robertson H.M."/>
            <person name="Angeli S."/>
            <person name="Foret S."/>
            <person name="Bucher G."/>
            <person name="Schuetz S."/>
            <person name="Maleszka R."/>
            <person name="Wimmer E.A."/>
            <person name="Beeman R.W."/>
            <person name="Lorenzen M."/>
            <person name="Tomoyasu Y."/>
            <person name="Miller S.C."/>
            <person name="Grossmann D."/>
            <person name="Bucher G."/>
        </authorList>
    </citation>
    <scope>NUCLEOTIDE SEQUENCE [LARGE SCALE GENOMIC DNA]</scope>
    <source>
        <strain evidence="11 12">Georgia GA2</strain>
    </source>
</reference>
<dbReference type="OMA" id="MANQKCT"/>
<reference evidence="11 12" key="2">
    <citation type="journal article" date="2010" name="Nucleic Acids Res.">
        <title>BeetleBase in 2010: revisions to provide comprehensive genomic information for Tribolium castaneum.</title>
        <authorList>
            <person name="Kim H.S."/>
            <person name="Murphy T."/>
            <person name="Xia J."/>
            <person name="Caragea D."/>
            <person name="Park Y."/>
            <person name="Beeman R.W."/>
            <person name="Lorenzen M.D."/>
            <person name="Butcher S."/>
            <person name="Manak J.R."/>
            <person name="Brown S.J."/>
        </authorList>
    </citation>
    <scope>GENOME REANNOTATION</scope>
    <source>
        <strain evidence="11 12">Georgia GA2</strain>
    </source>
</reference>
<dbReference type="EMBL" id="KQ971310">
    <property type="protein sequence ID" value="EFA11806.1"/>
    <property type="molecule type" value="Genomic_DNA"/>
</dbReference>
<evidence type="ECO:0000256" key="4">
    <source>
        <dbReference type="ARBA" id="ARBA00022692"/>
    </source>
</evidence>
<dbReference type="PANTHER" id="PTHR42643">
    <property type="entry name" value="IONOTROPIC RECEPTOR 20A-RELATED"/>
    <property type="match status" value="1"/>
</dbReference>
<dbReference type="InterPro" id="IPR052192">
    <property type="entry name" value="Insect_Ionotropic_Sensory_Rcpt"/>
</dbReference>
<dbReference type="AlphaFoldDB" id="D7EIC8"/>
<evidence type="ECO:0000256" key="2">
    <source>
        <dbReference type="ARBA" id="ARBA00008685"/>
    </source>
</evidence>
<keyword evidence="8" id="KW-0325">Glycoprotein</keyword>
<feature type="transmembrane region" description="Helical" evidence="9">
    <location>
        <begin position="180"/>
        <end position="202"/>
    </location>
</feature>
<evidence type="ECO:0000256" key="9">
    <source>
        <dbReference type="SAM" id="Phobius"/>
    </source>
</evidence>
<keyword evidence="12" id="KW-1185">Reference proteome</keyword>